<dbReference type="Proteomes" id="UP001165780">
    <property type="component" value="Unplaced"/>
</dbReference>
<evidence type="ECO:0000256" key="1">
    <source>
        <dbReference type="SAM" id="MobiDB-lite"/>
    </source>
</evidence>
<feature type="region of interest" description="Disordered" evidence="1">
    <location>
        <begin position="1"/>
        <end position="64"/>
    </location>
</feature>
<name>A0A9V1F4E1_PANPR</name>
<feature type="compositionally biased region" description="Pro residues" evidence="1">
    <location>
        <begin position="12"/>
        <end position="26"/>
    </location>
</feature>
<dbReference type="AlphaFoldDB" id="A0A9V1F4E1"/>
<sequence length="83" mass="9101">MSQQKQQSWEPPIAPKCTPPQCPNPSLPAYSAPFYDPRPGVQVSDSSSQKPGDQSLGHSQRARCKKPCCLSGATVYHIKEEEC</sequence>
<proteinExistence type="predicted"/>
<evidence type="ECO:0000313" key="3">
    <source>
        <dbReference type="RefSeq" id="XP_019295134.1"/>
    </source>
</evidence>
<dbReference type="GeneID" id="109261058"/>
<organism evidence="2 3">
    <name type="scientific">Panthera pardus</name>
    <name type="common">Leopard</name>
    <name type="synonym">Felis pardus</name>
    <dbReference type="NCBI Taxonomy" id="9691"/>
    <lineage>
        <taxon>Eukaryota</taxon>
        <taxon>Metazoa</taxon>
        <taxon>Chordata</taxon>
        <taxon>Craniata</taxon>
        <taxon>Vertebrata</taxon>
        <taxon>Euteleostomi</taxon>
        <taxon>Mammalia</taxon>
        <taxon>Eutheria</taxon>
        <taxon>Laurasiatheria</taxon>
        <taxon>Carnivora</taxon>
        <taxon>Feliformia</taxon>
        <taxon>Felidae</taxon>
        <taxon>Pantherinae</taxon>
        <taxon>Panthera</taxon>
    </lineage>
</organism>
<reference evidence="3" key="1">
    <citation type="submission" date="2025-08" db="UniProtKB">
        <authorList>
            <consortium name="RefSeq"/>
        </authorList>
    </citation>
    <scope>IDENTIFICATION</scope>
    <source>
        <tissue evidence="3">Whole blood</tissue>
    </source>
</reference>
<protein>
    <submittedName>
        <fullName evidence="3">Late cornified envelope protein 6A</fullName>
    </submittedName>
</protein>
<dbReference type="CTD" id="448835"/>
<feature type="compositionally biased region" description="Polar residues" evidence="1">
    <location>
        <begin position="43"/>
        <end position="58"/>
    </location>
</feature>
<dbReference type="RefSeq" id="XP_019295134.1">
    <property type="nucleotide sequence ID" value="XM_019439589.2"/>
</dbReference>
<keyword evidence="2" id="KW-1185">Reference proteome</keyword>
<dbReference type="KEGG" id="ppad:109261058"/>
<evidence type="ECO:0000313" key="2">
    <source>
        <dbReference type="Proteomes" id="UP001165780"/>
    </source>
</evidence>
<dbReference type="OrthoDB" id="9628357at2759"/>
<gene>
    <name evidence="3" type="primary">LCE6A</name>
</gene>
<dbReference type="Pfam" id="PF15858">
    <property type="entry name" value="LCE6A"/>
    <property type="match status" value="1"/>
</dbReference>
<dbReference type="InterPro" id="IPR031716">
    <property type="entry name" value="LCE6A"/>
</dbReference>
<accession>A0A9V1F4E1</accession>